<protein>
    <submittedName>
        <fullName evidence="4">Trigger factor</fullName>
    </submittedName>
</protein>
<dbReference type="GO" id="GO:0015031">
    <property type="term" value="P:protein transport"/>
    <property type="evidence" value="ECO:0007669"/>
    <property type="project" value="InterPro"/>
</dbReference>
<evidence type="ECO:0000259" key="3">
    <source>
        <dbReference type="Pfam" id="PF05698"/>
    </source>
</evidence>
<dbReference type="InterPro" id="IPR037041">
    <property type="entry name" value="Trigger_fac_C_sf"/>
</dbReference>
<evidence type="ECO:0000256" key="2">
    <source>
        <dbReference type="ARBA" id="ARBA00023235"/>
    </source>
</evidence>
<organism evidence="4 5">
    <name type="scientific">Caulobacter vibrioides</name>
    <name type="common">Caulobacter crescentus</name>
    <dbReference type="NCBI Taxonomy" id="155892"/>
    <lineage>
        <taxon>Bacteria</taxon>
        <taxon>Pseudomonadati</taxon>
        <taxon>Pseudomonadota</taxon>
        <taxon>Alphaproteobacteria</taxon>
        <taxon>Caulobacterales</taxon>
        <taxon>Caulobacteraceae</taxon>
        <taxon>Caulobacter</taxon>
    </lineage>
</organism>
<dbReference type="SUPFAM" id="SSF109998">
    <property type="entry name" value="Triger factor/SurA peptide-binding domain-like"/>
    <property type="match status" value="1"/>
</dbReference>
<comment type="caution">
    <text evidence="4">The sequence shown here is derived from an EMBL/GenBank/DDBJ whole genome shotgun (WGS) entry which is preliminary data.</text>
</comment>
<reference evidence="4 5" key="1">
    <citation type="submission" date="2017-03" db="EMBL/GenBank/DDBJ databases">
        <title>Lifting the veil on microbial sulfur biogeochemistry in mining wastewaters.</title>
        <authorList>
            <person name="Kantor R.S."/>
            <person name="Colenbrander Nelson T."/>
            <person name="Marshall S."/>
            <person name="Bennett D."/>
            <person name="Apte S."/>
            <person name="Camacho D."/>
            <person name="Thomas B.C."/>
            <person name="Warren L.A."/>
            <person name="Banfield J.F."/>
        </authorList>
    </citation>
    <scope>NUCLEOTIDE SEQUENCE [LARGE SCALE GENOMIC DNA]</scope>
    <source>
        <strain evidence="4">32-67-7</strain>
    </source>
</reference>
<evidence type="ECO:0000313" key="5">
    <source>
        <dbReference type="Proteomes" id="UP000215616"/>
    </source>
</evidence>
<dbReference type="InterPro" id="IPR008880">
    <property type="entry name" value="Trigger_fac_C"/>
</dbReference>
<dbReference type="Pfam" id="PF05698">
    <property type="entry name" value="Trigger_C"/>
    <property type="match status" value="1"/>
</dbReference>
<dbReference type="AlphaFoldDB" id="A0A258D0Q6"/>
<name>A0A258D0Q6_CAUVI</name>
<dbReference type="EMBL" id="NCDQ01000241">
    <property type="protein sequence ID" value="OYX01490.1"/>
    <property type="molecule type" value="Genomic_DNA"/>
</dbReference>
<feature type="domain" description="Trigger factor C-terminal" evidence="3">
    <location>
        <begin position="1"/>
        <end position="82"/>
    </location>
</feature>
<proteinExistence type="predicted"/>
<dbReference type="InterPro" id="IPR027304">
    <property type="entry name" value="Trigger_fact/SurA_dom_sf"/>
</dbReference>
<evidence type="ECO:0000313" key="4">
    <source>
        <dbReference type="EMBL" id="OYX01490.1"/>
    </source>
</evidence>
<sequence>QLKDEYKKIAERRVRLGLVLAEIGRKNDVVVTDQELTDAIMREARQYGAQAQQVFDMYRQRADLQAALRAPIYEDKVVDLIFGKAKIEEKEVSKDELLEEDDLPEGYGG</sequence>
<keyword evidence="1" id="KW-0697">Rotamase</keyword>
<dbReference type="GO" id="GO:0006457">
    <property type="term" value="P:protein folding"/>
    <property type="evidence" value="ECO:0007669"/>
    <property type="project" value="InterPro"/>
</dbReference>
<gene>
    <name evidence="4" type="ORF">B7Z12_14100</name>
</gene>
<dbReference type="Proteomes" id="UP000215616">
    <property type="component" value="Unassembled WGS sequence"/>
</dbReference>
<dbReference type="Gene3D" id="1.10.3120.10">
    <property type="entry name" value="Trigger factor, C-terminal domain"/>
    <property type="match status" value="1"/>
</dbReference>
<accession>A0A258D0Q6</accession>
<evidence type="ECO:0000256" key="1">
    <source>
        <dbReference type="ARBA" id="ARBA00023110"/>
    </source>
</evidence>
<dbReference type="GO" id="GO:0003755">
    <property type="term" value="F:peptidyl-prolyl cis-trans isomerase activity"/>
    <property type="evidence" value="ECO:0007669"/>
    <property type="project" value="UniProtKB-KW"/>
</dbReference>
<keyword evidence="2" id="KW-0413">Isomerase</keyword>
<feature type="non-terminal residue" evidence="4">
    <location>
        <position position="1"/>
    </location>
</feature>